<evidence type="ECO:0000259" key="7">
    <source>
        <dbReference type="PROSITE" id="PS50893"/>
    </source>
</evidence>
<dbReference type="PANTHER" id="PTHR42794:SF1">
    <property type="entry name" value="HEMIN IMPORT ATP-BINDING PROTEIN HMUV"/>
    <property type="match status" value="1"/>
</dbReference>
<keyword evidence="1" id="KW-0813">Transport</keyword>
<sequence length="257" mass="27507">MLLLDDAVLARHGQGFGPFDLRVDAGERVALLGPSGAGKSTLLTLMSGDIAPTTGRVLLDGRPAAALEPRVRARRRAVLPQSHQVAFGLPVELIVSLGRWSGSTGENHDRWVRQALAWASAGHLHGRRYDQLSGGEQARVQLARVLAQLADARPGLLLVDEPLASLDPGLQLELLDTLGRFCRERGHALVAVLHDIQQALNGFERLLLVRRGQLQADLPAGTAALPALETLFGLRLQVLTTAAGDWALSARRPEAAA</sequence>
<dbReference type="Pfam" id="PF00005">
    <property type="entry name" value="ABC_tran"/>
    <property type="match status" value="1"/>
</dbReference>
<comment type="function">
    <text evidence="6">Part of the ABC transporter complex HmuTUV involved in hemin import. Responsible for energy coupling to the transport system.</text>
</comment>
<evidence type="ECO:0000256" key="2">
    <source>
        <dbReference type="ARBA" id="ARBA00022475"/>
    </source>
</evidence>
<dbReference type="PROSITE" id="PS50893">
    <property type="entry name" value="ABC_TRANSPORTER_2"/>
    <property type="match status" value="1"/>
</dbReference>
<gene>
    <name evidence="8" type="ORF">EXJ73_05590</name>
</gene>
<evidence type="ECO:0000256" key="6">
    <source>
        <dbReference type="ARBA" id="ARBA00037066"/>
    </source>
</evidence>
<reference evidence="8" key="1">
    <citation type="submission" date="2019-02" db="EMBL/GenBank/DDBJ databases">
        <title>Draft genome of the type strain Pelomonas aquatica CCUG 52575T.</title>
        <authorList>
            <person name="Gomila M."/>
            <person name="Lalucat J."/>
        </authorList>
    </citation>
    <scope>NUCLEOTIDE SEQUENCE</scope>
    <source>
        <strain evidence="8">CCUG 52575</strain>
    </source>
</reference>
<dbReference type="PANTHER" id="PTHR42794">
    <property type="entry name" value="HEMIN IMPORT ATP-BINDING PROTEIN HMUV"/>
    <property type="match status" value="1"/>
</dbReference>
<protein>
    <submittedName>
        <fullName evidence="8">ATP-binding cassette domain-containing protein</fullName>
    </submittedName>
</protein>
<keyword evidence="9" id="KW-1185">Reference proteome</keyword>
<keyword evidence="4 8" id="KW-0067">ATP-binding</keyword>
<dbReference type="GO" id="GO:0016887">
    <property type="term" value="F:ATP hydrolysis activity"/>
    <property type="evidence" value="ECO:0007669"/>
    <property type="project" value="InterPro"/>
</dbReference>
<feature type="domain" description="ABC transporter" evidence="7">
    <location>
        <begin position="1"/>
        <end position="236"/>
    </location>
</feature>
<evidence type="ECO:0000313" key="9">
    <source>
        <dbReference type="Proteomes" id="UP001152766"/>
    </source>
</evidence>
<evidence type="ECO:0000256" key="1">
    <source>
        <dbReference type="ARBA" id="ARBA00022448"/>
    </source>
</evidence>
<dbReference type="InterPro" id="IPR017871">
    <property type="entry name" value="ABC_transporter-like_CS"/>
</dbReference>
<evidence type="ECO:0000313" key="8">
    <source>
        <dbReference type="EMBL" id="MDG0861946.1"/>
    </source>
</evidence>
<dbReference type="GO" id="GO:0005524">
    <property type="term" value="F:ATP binding"/>
    <property type="evidence" value="ECO:0007669"/>
    <property type="project" value="UniProtKB-KW"/>
</dbReference>
<keyword evidence="2" id="KW-1003">Cell membrane</keyword>
<dbReference type="InterPro" id="IPR003593">
    <property type="entry name" value="AAA+_ATPase"/>
</dbReference>
<evidence type="ECO:0000256" key="5">
    <source>
        <dbReference type="ARBA" id="ARBA00022967"/>
    </source>
</evidence>
<dbReference type="AlphaFoldDB" id="A0A9X4LDK5"/>
<dbReference type="PROSITE" id="PS00211">
    <property type="entry name" value="ABC_TRANSPORTER_1"/>
    <property type="match status" value="1"/>
</dbReference>
<organism evidence="8 9">
    <name type="scientific">Pelomonas aquatica</name>
    <dbReference type="NCBI Taxonomy" id="431058"/>
    <lineage>
        <taxon>Bacteria</taxon>
        <taxon>Pseudomonadati</taxon>
        <taxon>Pseudomonadota</taxon>
        <taxon>Betaproteobacteria</taxon>
        <taxon>Burkholderiales</taxon>
        <taxon>Sphaerotilaceae</taxon>
        <taxon>Roseateles</taxon>
    </lineage>
</organism>
<evidence type="ECO:0000256" key="3">
    <source>
        <dbReference type="ARBA" id="ARBA00022741"/>
    </source>
</evidence>
<keyword evidence="2" id="KW-0472">Membrane</keyword>
<dbReference type="EMBL" id="SGUG01000006">
    <property type="protein sequence ID" value="MDG0861946.1"/>
    <property type="molecule type" value="Genomic_DNA"/>
</dbReference>
<dbReference type="InterPro" id="IPR003439">
    <property type="entry name" value="ABC_transporter-like_ATP-bd"/>
</dbReference>
<evidence type="ECO:0000256" key="4">
    <source>
        <dbReference type="ARBA" id="ARBA00022840"/>
    </source>
</evidence>
<proteinExistence type="predicted"/>
<name>A0A9X4LDK5_9BURK</name>
<keyword evidence="3" id="KW-0547">Nucleotide-binding</keyword>
<comment type="caution">
    <text evidence="8">The sequence shown here is derived from an EMBL/GenBank/DDBJ whole genome shotgun (WGS) entry which is preliminary data.</text>
</comment>
<dbReference type="InterPro" id="IPR027417">
    <property type="entry name" value="P-loop_NTPase"/>
</dbReference>
<dbReference type="Proteomes" id="UP001152766">
    <property type="component" value="Unassembled WGS sequence"/>
</dbReference>
<accession>A0A9X4LDK5</accession>
<dbReference type="SUPFAM" id="SSF52540">
    <property type="entry name" value="P-loop containing nucleoside triphosphate hydrolases"/>
    <property type="match status" value="1"/>
</dbReference>
<dbReference type="Gene3D" id="3.40.50.300">
    <property type="entry name" value="P-loop containing nucleotide triphosphate hydrolases"/>
    <property type="match status" value="1"/>
</dbReference>
<keyword evidence="5" id="KW-1278">Translocase</keyword>
<dbReference type="SMART" id="SM00382">
    <property type="entry name" value="AAA"/>
    <property type="match status" value="1"/>
</dbReference>